<dbReference type="EMBL" id="JAUSXK010000001">
    <property type="protein sequence ID" value="MDQ0645434.1"/>
    <property type="molecule type" value="Genomic_DNA"/>
</dbReference>
<keyword evidence="2" id="KW-0238">DNA-binding</keyword>
<dbReference type="GO" id="GO:0003677">
    <property type="term" value="F:DNA binding"/>
    <property type="evidence" value="ECO:0007669"/>
    <property type="project" value="UniProtKB-KW"/>
</dbReference>
<dbReference type="SUPFAM" id="SSF46785">
    <property type="entry name" value="Winged helix' DNA-binding domain"/>
    <property type="match status" value="1"/>
</dbReference>
<dbReference type="PANTHER" id="PTHR37318:SF1">
    <property type="entry name" value="BSL7504 PROTEIN"/>
    <property type="match status" value="1"/>
</dbReference>
<dbReference type="InterPro" id="IPR027395">
    <property type="entry name" value="WH_DNA-bd_dom"/>
</dbReference>
<evidence type="ECO:0000259" key="1">
    <source>
        <dbReference type="Pfam" id="PF13601"/>
    </source>
</evidence>
<feature type="domain" description="Winged helix DNA-binding" evidence="1">
    <location>
        <begin position="13"/>
        <end position="90"/>
    </location>
</feature>
<proteinExistence type="predicted"/>
<evidence type="ECO:0000313" key="2">
    <source>
        <dbReference type="EMBL" id="MDQ0645434.1"/>
    </source>
</evidence>
<dbReference type="Gene3D" id="1.10.10.10">
    <property type="entry name" value="Winged helix-like DNA-binding domain superfamily/Winged helix DNA-binding domain"/>
    <property type="match status" value="1"/>
</dbReference>
<dbReference type="InterPro" id="IPR036390">
    <property type="entry name" value="WH_DNA-bd_sf"/>
</dbReference>
<sequence>MNDLDPVIHPPARLQLCGILAQVDDVEFAFAKARLGVSDSVLSKHAKALEDAGYLTITKRTVSARQRTWLALTAQGRRAFRAHMVALQRLAAGAIRT</sequence>
<dbReference type="PANTHER" id="PTHR37318">
    <property type="entry name" value="BSL7504 PROTEIN"/>
    <property type="match status" value="1"/>
</dbReference>
<comment type="caution">
    <text evidence="2">The sequence shown here is derived from an EMBL/GenBank/DDBJ whole genome shotgun (WGS) entry which is preliminary data.</text>
</comment>
<dbReference type="RefSeq" id="WP_307363708.1">
    <property type="nucleotide sequence ID" value="NZ_JAUSXK010000001.1"/>
</dbReference>
<organism evidence="2 3">
    <name type="scientific">Microbacterium murale</name>
    <dbReference type="NCBI Taxonomy" id="1081040"/>
    <lineage>
        <taxon>Bacteria</taxon>
        <taxon>Bacillati</taxon>
        <taxon>Actinomycetota</taxon>
        <taxon>Actinomycetes</taxon>
        <taxon>Micrococcales</taxon>
        <taxon>Microbacteriaceae</taxon>
        <taxon>Microbacterium</taxon>
    </lineage>
</organism>
<dbReference type="InterPro" id="IPR036388">
    <property type="entry name" value="WH-like_DNA-bd_sf"/>
</dbReference>
<accession>A0ABU0PDM2</accession>
<reference evidence="2 3" key="1">
    <citation type="submission" date="2023-07" db="EMBL/GenBank/DDBJ databases">
        <title>Comparative genomics of wheat-associated soil bacteria to identify genetic determinants of phenazine resistance.</title>
        <authorList>
            <person name="Mouncey N."/>
        </authorList>
    </citation>
    <scope>NUCLEOTIDE SEQUENCE [LARGE SCALE GENOMIC DNA]</scope>
    <source>
        <strain evidence="2 3">W2I7</strain>
    </source>
</reference>
<keyword evidence="3" id="KW-1185">Reference proteome</keyword>
<gene>
    <name evidence="2" type="ORF">QFZ46_003594</name>
</gene>
<name>A0ABU0PDM2_9MICO</name>
<dbReference type="Pfam" id="PF13601">
    <property type="entry name" value="HTH_34"/>
    <property type="match status" value="1"/>
</dbReference>
<evidence type="ECO:0000313" key="3">
    <source>
        <dbReference type="Proteomes" id="UP001239085"/>
    </source>
</evidence>
<dbReference type="Proteomes" id="UP001239085">
    <property type="component" value="Unassembled WGS sequence"/>
</dbReference>
<protein>
    <submittedName>
        <fullName evidence="2">DNA-binding MarR family transcriptional regulator</fullName>
    </submittedName>
</protein>